<sequence length="291" mass="30011">MRRSLTILYLLLLGTLLVKQVRAPAPHIDVPDTEPEPEPVPVPNSSDDDSSIAGSSSGDGDDSGDDSGGIDQIIGDGSSSDGTPAVHAAAPADGNEAEFEEEDTDYSEILDAVSDLLDAITSIISDLGGGSSTTISVPLPTAASPCYSVSSIYNECGVHNSEFPYLIFPVQASCLCYVTEGNDTTATWAPSSYDGYLSSCNDYAQTQTRATITQVGNSTTEFNLCSSAGDVRATPALTVASSTTTSSAAAASSTTALSTPTTTPTIGVASRMSVLRPLIVCIGLWFGRMVI</sequence>
<name>A0A8H3I641_9LECA</name>
<keyword evidence="2" id="KW-0732">Signal</keyword>
<feature type="signal peptide" evidence="2">
    <location>
        <begin position="1"/>
        <end position="23"/>
    </location>
</feature>
<organism evidence="3 4">
    <name type="scientific">Imshaugia aleurites</name>
    <dbReference type="NCBI Taxonomy" id="172621"/>
    <lineage>
        <taxon>Eukaryota</taxon>
        <taxon>Fungi</taxon>
        <taxon>Dikarya</taxon>
        <taxon>Ascomycota</taxon>
        <taxon>Pezizomycotina</taxon>
        <taxon>Lecanoromycetes</taxon>
        <taxon>OSLEUM clade</taxon>
        <taxon>Lecanoromycetidae</taxon>
        <taxon>Lecanorales</taxon>
        <taxon>Lecanorineae</taxon>
        <taxon>Parmeliaceae</taxon>
        <taxon>Imshaugia</taxon>
    </lineage>
</organism>
<feature type="compositionally biased region" description="Low complexity" evidence="1">
    <location>
        <begin position="69"/>
        <end position="82"/>
    </location>
</feature>
<dbReference type="OrthoDB" id="4153189at2759"/>
<accession>A0A8H3I641</accession>
<feature type="compositionally biased region" description="Acidic residues" evidence="1">
    <location>
        <begin position="95"/>
        <end position="104"/>
    </location>
</feature>
<reference evidence="3" key="1">
    <citation type="submission" date="2021-03" db="EMBL/GenBank/DDBJ databases">
        <authorList>
            <person name="Tagirdzhanova G."/>
        </authorList>
    </citation>
    <scope>NUCLEOTIDE SEQUENCE</scope>
</reference>
<dbReference type="AlphaFoldDB" id="A0A8H3I641"/>
<gene>
    <name evidence="3" type="ORF">IMSHALPRED_000156</name>
</gene>
<evidence type="ECO:0000256" key="1">
    <source>
        <dbReference type="SAM" id="MobiDB-lite"/>
    </source>
</evidence>
<feature type="chain" id="PRO_5034756843" evidence="2">
    <location>
        <begin position="24"/>
        <end position="291"/>
    </location>
</feature>
<feature type="region of interest" description="Disordered" evidence="1">
    <location>
        <begin position="27"/>
        <end position="104"/>
    </location>
</feature>
<dbReference type="Proteomes" id="UP000664534">
    <property type="component" value="Unassembled WGS sequence"/>
</dbReference>
<dbReference type="EMBL" id="CAJPDT010000001">
    <property type="protein sequence ID" value="CAF9904730.1"/>
    <property type="molecule type" value="Genomic_DNA"/>
</dbReference>
<evidence type="ECO:0000313" key="4">
    <source>
        <dbReference type="Proteomes" id="UP000664534"/>
    </source>
</evidence>
<protein>
    <submittedName>
        <fullName evidence="3">Uncharacterized protein</fullName>
    </submittedName>
</protein>
<comment type="caution">
    <text evidence="3">The sequence shown here is derived from an EMBL/GenBank/DDBJ whole genome shotgun (WGS) entry which is preliminary data.</text>
</comment>
<keyword evidence="4" id="KW-1185">Reference proteome</keyword>
<proteinExistence type="predicted"/>
<evidence type="ECO:0000256" key="2">
    <source>
        <dbReference type="SAM" id="SignalP"/>
    </source>
</evidence>
<evidence type="ECO:0000313" key="3">
    <source>
        <dbReference type="EMBL" id="CAF9904730.1"/>
    </source>
</evidence>